<protein>
    <submittedName>
        <fullName evidence="2">Methyltransferase domain-containing protein</fullName>
    </submittedName>
</protein>
<keyword evidence="3" id="KW-1185">Reference proteome</keyword>
<dbReference type="InterPro" id="IPR052939">
    <property type="entry name" value="23S_rRNA_MeTrnsfrase_RlmA"/>
</dbReference>
<dbReference type="EMBL" id="JABWCS010000206">
    <property type="protein sequence ID" value="NUU61029.1"/>
    <property type="molecule type" value="Genomic_DNA"/>
</dbReference>
<evidence type="ECO:0000259" key="1">
    <source>
        <dbReference type="Pfam" id="PF13649"/>
    </source>
</evidence>
<dbReference type="AlphaFoldDB" id="A0A850EMS1"/>
<reference evidence="2" key="1">
    <citation type="submission" date="2020-06" db="EMBL/GenBank/DDBJ databases">
        <title>Paenibacillus sp. nov., isolated from soil.</title>
        <authorList>
            <person name="Seo Y.L."/>
        </authorList>
    </citation>
    <scope>NUCLEOTIDE SEQUENCE [LARGE SCALE GENOMIC DNA]</scope>
    <source>
        <strain evidence="2">JW14</strain>
    </source>
</reference>
<evidence type="ECO:0000313" key="3">
    <source>
        <dbReference type="Proteomes" id="UP000564806"/>
    </source>
</evidence>
<dbReference type="PANTHER" id="PTHR43460:SF1">
    <property type="entry name" value="METHYLTRANSFERASE TYPE 11 DOMAIN-CONTAINING PROTEIN"/>
    <property type="match status" value="1"/>
</dbReference>
<feature type="domain" description="Methyltransferase" evidence="1">
    <location>
        <begin position="50"/>
        <end position="135"/>
    </location>
</feature>
<proteinExistence type="predicted"/>
<sequence length="254" mass="28516">MNKVNYKDFYDRVGVLNGWDFSSVKCVSEQAPWDFYREVTKRCQSSDLLLDIGTGGGEAILSIAESASLLVGIDQSTGMMETANRNLSSSGRANVRFLEMNGDQLEFPAHFFNVISCRHSPFSAKEVARVLSRGGIFLTQQVAEHDKLNLKEAFGRGQALGTPGDTLKQQYLTKLSEAEFTDVQSFEYNINEYYQTAEDLIFLLKHTPIIPGFGQNEGDFQTLQRFIAENQREQGILTNSARFMIIARRISAIN</sequence>
<keyword evidence="2" id="KW-0808">Transferase</keyword>
<dbReference type="GO" id="GO:0008168">
    <property type="term" value="F:methyltransferase activity"/>
    <property type="evidence" value="ECO:0007669"/>
    <property type="project" value="UniProtKB-KW"/>
</dbReference>
<comment type="caution">
    <text evidence="2">The sequence shown here is derived from an EMBL/GenBank/DDBJ whole genome shotgun (WGS) entry which is preliminary data.</text>
</comment>
<dbReference type="RefSeq" id="WP_175371584.1">
    <property type="nucleotide sequence ID" value="NZ_JABWCS010000206.1"/>
</dbReference>
<dbReference type="Proteomes" id="UP000564806">
    <property type="component" value="Unassembled WGS sequence"/>
</dbReference>
<dbReference type="Gene3D" id="3.40.50.150">
    <property type="entry name" value="Vaccinia Virus protein VP39"/>
    <property type="match status" value="1"/>
</dbReference>
<dbReference type="PANTHER" id="PTHR43460">
    <property type="entry name" value="METHYLTRANSFERASE"/>
    <property type="match status" value="1"/>
</dbReference>
<organism evidence="2 3">
    <name type="scientific">Paenibacillus agri</name>
    <dbReference type="NCBI Taxonomy" id="2744309"/>
    <lineage>
        <taxon>Bacteria</taxon>
        <taxon>Bacillati</taxon>
        <taxon>Bacillota</taxon>
        <taxon>Bacilli</taxon>
        <taxon>Bacillales</taxon>
        <taxon>Paenibacillaceae</taxon>
        <taxon>Paenibacillus</taxon>
    </lineage>
</organism>
<dbReference type="GO" id="GO:0032259">
    <property type="term" value="P:methylation"/>
    <property type="evidence" value="ECO:0007669"/>
    <property type="project" value="UniProtKB-KW"/>
</dbReference>
<accession>A0A850EMS1</accession>
<dbReference type="InterPro" id="IPR029063">
    <property type="entry name" value="SAM-dependent_MTases_sf"/>
</dbReference>
<gene>
    <name evidence="2" type="ORF">HPT30_11785</name>
</gene>
<keyword evidence="2" id="KW-0489">Methyltransferase</keyword>
<dbReference type="CDD" id="cd02440">
    <property type="entry name" value="AdoMet_MTases"/>
    <property type="match status" value="1"/>
</dbReference>
<evidence type="ECO:0000313" key="2">
    <source>
        <dbReference type="EMBL" id="NUU61029.1"/>
    </source>
</evidence>
<dbReference type="Pfam" id="PF13649">
    <property type="entry name" value="Methyltransf_25"/>
    <property type="match status" value="1"/>
</dbReference>
<dbReference type="SUPFAM" id="SSF53335">
    <property type="entry name" value="S-adenosyl-L-methionine-dependent methyltransferases"/>
    <property type="match status" value="1"/>
</dbReference>
<dbReference type="InterPro" id="IPR041698">
    <property type="entry name" value="Methyltransf_25"/>
</dbReference>
<name>A0A850EMS1_9BACL</name>